<dbReference type="AlphaFoldDB" id="A0A392M6D6"/>
<evidence type="ECO:0000256" key="1">
    <source>
        <dbReference type="SAM" id="Phobius"/>
    </source>
</evidence>
<keyword evidence="1" id="KW-1133">Transmembrane helix</keyword>
<sequence length="53" mass="5751">MALVVEWYDFVCFGIVGVSILVALWVLWTNEGSSASQSDFDILVDSLLVASPS</sequence>
<keyword evidence="3" id="KW-1185">Reference proteome</keyword>
<evidence type="ECO:0000313" key="3">
    <source>
        <dbReference type="Proteomes" id="UP000265520"/>
    </source>
</evidence>
<accession>A0A392M6D6</accession>
<keyword evidence="1" id="KW-0812">Transmembrane</keyword>
<comment type="caution">
    <text evidence="2">The sequence shown here is derived from an EMBL/GenBank/DDBJ whole genome shotgun (WGS) entry which is preliminary data.</text>
</comment>
<organism evidence="2 3">
    <name type="scientific">Trifolium medium</name>
    <dbReference type="NCBI Taxonomy" id="97028"/>
    <lineage>
        <taxon>Eukaryota</taxon>
        <taxon>Viridiplantae</taxon>
        <taxon>Streptophyta</taxon>
        <taxon>Embryophyta</taxon>
        <taxon>Tracheophyta</taxon>
        <taxon>Spermatophyta</taxon>
        <taxon>Magnoliopsida</taxon>
        <taxon>eudicotyledons</taxon>
        <taxon>Gunneridae</taxon>
        <taxon>Pentapetalae</taxon>
        <taxon>rosids</taxon>
        <taxon>fabids</taxon>
        <taxon>Fabales</taxon>
        <taxon>Fabaceae</taxon>
        <taxon>Papilionoideae</taxon>
        <taxon>50 kb inversion clade</taxon>
        <taxon>NPAAA clade</taxon>
        <taxon>Hologalegina</taxon>
        <taxon>IRL clade</taxon>
        <taxon>Trifolieae</taxon>
        <taxon>Trifolium</taxon>
    </lineage>
</organism>
<feature type="transmembrane region" description="Helical" evidence="1">
    <location>
        <begin position="7"/>
        <end position="28"/>
    </location>
</feature>
<proteinExistence type="predicted"/>
<name>A0A392M6D6_9FABA</name>
<dbReference type="Proteomes" id="UP000265520">
    <property type="component" value="Unassembled WGS sequence"/>
</dbReference>
<dbReference type="EMBL" id="LXQA010003066">
    <property type="protein sequence ID" value="MCH81994.1"/>
    <property type="molecule type" value="Genomic_DNA"/>
</dbReference>
<evidence type="ECO:0000313" key="2">
    <source>
        <dbReference type="EMBL" id="MCH81994.1"/>
    </source>
</evidence>
<keyword evidence="1" id="KW-0472">Membrane</keyword>
<feature type="non-terminal residue" evidence="2">
    <location>
        <position position="53"/>
    </location>
</feature>
<reference evidence="2 3" key="1">
    <citation type="journal article" date="2018" name="Front. Plant Sci.">
        <title>Red Clover (Trifolium pratense) and Zigzag Clover (T. medium) - A Picture of Genomic Similarities and Differences.</title>
        <authorList>
            <person name="Dluhosova J."/>
            <person name="Istvanek J."/>
            <person name="Nedelnik J."/>
            <person name="Repkova J."/>
        </authorList>
    </citation>
    <scope>NUCLEOTIDE SEQUENCE [LARGE SCALE GENOMIC DNA]</scope>
    <source>
        <strain evidence="3">cv. 10/8</strain>
        <tissue evidence="2">Leaf</tissue>
    </source>
</reference>
<protein>
    <submittedName>
        <fullName evidence="2">Uncharacterized protein</fullName>
    </submittedName>
</protein>
<gene>
    <name evidence="2" type="ORF">A2U01_0002789</name>
</gene>